<dbReference type="Proteomes" id="UP001370590">
    <property type="component" value="Unassembled WGS sequence"/>
</dbReference>
<gene>
    <name evidence="1" type="ORF">R4146_08480</name>
</gene>
<evidence type="ECO:0000313" key="1">
    <source>
        <dbReference type="EMBL" id="MEJ6401171.1"/>
    </source>
</evidence>
<protein>
    <recommendedName>
        <fullName evidence="3">N-acetyltransferase domain-containing protein</fullName>
    </recommendedName>
</protein>
<proteinExistence type="predicted"/>
<evidence type="ECO:0008006" key="3">
    <source>
        <dbReference type="Google" id="ProtNLM"/>
    </source>
</evidence>
<dbReference type="EMBL" id="JAWMWH010000003">
    <property type="protein sequence ID" value="MEJ6401171.1"/>
    <property type="molecule type" value="Genomic_DNA"/>
</dbReference>
<keyword evidence="2" id="KW-1185">Reference proteome</keyword>
<dbReference type="RefSeq" id="WP_339961012.1">
    <property type="nucleotide sequence ID" value="NZ_JAWMWH010000003.1"/>
</dbReference>
<name>A0ABU8SMR0_9LACO</name>
<reference evidence="1 2" key="1">
    <citation type="submission" date="2023-10" db="EMBL/GenBank/DDBJ databases">
        <title>Nicoliella lavandulae sp. nov. isolated from Lavandula angustifolia flowers.</title>
        <authorList>
            <person name="Alcantara C."/>
            <person name="Zuniga M."/>
            <person name="Landete J.M."/>
            <person name="Monedero V."/>
        </authorList>
    </citation>
    <scope>NUCLEOTIDE SEQUENCE [LARGE SCALE GENOMIC DNA]</scope>
    <source>
        <strain evidence="1 2">Es01</strain>
    </source>
</reference>
<comment type="caution">
    <text evidence="1">The sequence shown here is derived from an EMBL/GenBank/DDBJ whole genome shotgun (WGS) entry which is preliminary data.</text>
</comment>
<evidence type="ECO:0000313" key="2">
    <source>
        <dbReference type="Proteomes" id="UP001370590"/>
    </source>
</evidence>
<sequence length="125" mass="14710">MIQWAIKPFNELTLTENQSIQKFMNVNGNNPADRKAYHIWATDDHGIIAYVRVYELDGDLAFDRFRFNDQVNSESMVYRVLEAGSRFFECEMVQVDKPFDESLLNMYERVGFKEADGKLKMPVYH</sequence>
<organism evidence="1 2">
    <name type="scientific">Nicoliella lavandulae</name>
    <dbReference type="NCBI Taxonomy" id="3082954"/>
    <lineage>
        <taxon>Bacteria</taxon>
        <taxon>Bacillati</taxon>
        <taxon>Bacillota</taxon>
        <taxon>Bacilli</taxon>
        <taxon>Lactobacillales</taxon>
        <taxon>Lactobacillaceae</taxon>
        <taxon>Nicoliella</taxon>
    </lineage>
</organism>
<accession>A0ABU8SMR0</accession>